<gene>
    <name evidence="1" type="ORF">EST38_g8060</name>
</gene>
<protein>
    <submittedName>
        <fullName evidence="1">Uncharacterized protein</fullName>
    </submittedName>
</protein>
<dbReference type="SUPFAM" id="SSF50370">
    <property type="entry name" value="Ricin B-like lectins"/>
    <property type="match status" value="2"/>
</dbReference>
<sequence length="245" mass="27367">MVSFDGGWWSYNIVIDSRKVSGDKYGEGQQNQLWEAQTTPAGFWRFKNVQFGLYLGIEEGQVAADGLAIRGVSHPFNWTAKRTGEAAASPAMFKLFVPFTNQVLHLNDDNRWTNKIKIQSWKDLGSDHAAQKWIIGPNTTIEVPFEAGKIYILVNCQTGNVVQLEETRKIAGYSFNGGRNQMWEATQEEGTGHWFFKNPGAGLYMGVSSDTAAVVNGTHVFGVQHPFAWNVVPDRTKGANTRSYR</sequence>
<dbReference type="InterPro" id="IPR035992">
    <property type="entry name" value="Ricin_B-like_lectins"/>
</dbReference>
<comment type="caution">
    <text evidence="1">The sequence shown here is derived from an EMBL/GenBank/DDBJ whole genome shotgun (WGS) entry which is preliminary data.</text>
</comment>
<name>A0A4Q2DE64_9AGAR</name>
<organism evidence="1 2">
    <name type="scientific">Candolleomyces aberdarensis</name>
    <dbReference type="NCBI Taxonomy" id="2316362"/>
    <lineage>
        <taxon>Eukaryota</taxon>
        <taxon>Fungi</taxon>
        <taxon>Dikarya</taxon>
        <taxon>Basidiomycota</taxon>
        <taxon>Agaricomycotina</taxon>
        <taxon>Agaricomycetes</taxon>
        <taxon>Agaricomycetidae</taxon>
        <taxon>Agaricales</taxon>
        <taxon>Agaricineae</taxon>
        <taxon>Psathyrellaceae</taxon>
        <taxon>Candolleomyces</taxon>
    </lineage>
</organism>
<accession>A0A4Q2DE64</accession>
<dbReference type="OrthoDB" id="2131701at2759"/>
<keyword evidence="2" id="KW-1185">Reference proteome</keyword>
<dbReference type="EMBL" id="SDEE01000311">
    <property type="protein sequence ID" value="RXW17809.1"/>
    <property type="molecule type" value="Genomic_DNA"/>
</dbReference>
<evidence type="ECO:0000313" key="1">
    <source>
        <dbReference type="EMBL" id="RXW17809.1"/>
    </source>
</evidence>
<dbReference type="Proteomes" id="UP000290288">
    <property type="component" value="Unassembled WGS sequence"/>
</dbReference>
<reference evidence="1 2" key="1">
    <citation type="submission" date="2019-01" db="EMBL/GenBank/DDBJ databases">
        <title>Draft genome sequence of Psathyrella aberdarensis IHI B618.</title>
        <authorList>
            <person name="Buettner E."/>
            <person name="Kellner H."/>
        </authorList>
    </citation>
    <scope>NUCLEOTIDE SEQUENCE [LARGE SCALE GENOMIC DNA]</scope>
    <source>
        <strain evidence="1 2">IHI B618</strain>
    </source>
</reference>
<dbReference type="AlphaFoldDB" id="A0A4Q2DE64"/>
<dbReference type="STRING" id="2316362.A0A4Q2DE64"/>
<dbReference type="PROSITE" id="PS50231">
    <property type="entry name" value="RICIN_B_LECTIN"/>
    <property type="match status" value="1"/>
</dbReference>
<dbReference type="Gene3D" id="2.80.10.50">
    <property type="match status" value="2"/>
</dbReference>
<proteinExistence type="predicted"/>
<evidence type="ECO:0000313" key="2">
    <source>
        <dbReference type="Proteomes" id="UP000290288"/>
    </source>
</evidence>